<evidence type="ECO:0000259" key="2">
    <source>
        <dbReference type="Pfam" id="PF15377"/>
    </source>
</evidence>
<comment type="caution">
    <text evidence="3">The sequence shown here is derived from an EMBL/GenBank/DDBJ whole genome shotgun (WGS) entry which is preliminary data.</text>
</comment>
<evidence type="ECO:0000256" key="1">
    <source>
        <dbReference type="SAM" id="MobiDB-lite"/>
    </source>
</evidence>
<dbReference type="OrthoDB" id="5388322at2759"/>
<feature type="compositionally biased region" description="Basic and acidic residues" evidence="1">
    <location>
        <begin position="22"/>
        <end position="31"/>
    </location>
</feature>
<accession>A0A8H7ALL5</accession>
<feature type="domain" description="DUF4604" evidence="2">
    <location>
        <begin position="6"/>
        <end position="176"/>
    </location>
</feature>
<protein>
    <recommendedName>
        <fullName evidence="2">DUF4604 domain-containing protein</fullName>
    </recommendedName>
</protein>
<dbReference type="EMBL" id="JAACFV010000031">
    <property type="protein sequence ID" value="KAF7510302.1"/>
    <property type="molecule type" value="Genomic_DNA"/>
</dbReference>
<feature type="region of interest" description="Disordered" evidence="1">
    <location>
        <begin position="22"/>
        <end position="179"/>
    </location>
</feature>
<evidence type="ECO:0000313" key="4">
    <source>
        <dbReference type="Proteomes" id="UP000606974"/>
    </source>
</evidence>
<organism evidence="3 4">
    <name type="scientific">Endocarpon pusillum</name>
    <dbReference type="NCBI Taxonomy" id="364733"/>
    <lineage>
        <taxon>Eukaryota</taxon>
        <taxon>Fungi</taxon>
        <taxon>Dikarya</taxon>
        <taxon>Ascomycota</taxon>
        <taxon>Pezizomycotina</taxon>
        <taxon>Eurotiomycetes</taxon>
        <taxon>Chaetothyriomycetidae</taxon>
        <taxon>Verrucariales</taxon>
        <taxon>Verrucariaceae</taxon>
        <taxon>Endocarpon</taxon>
    </lineage>
</organism>
<feature type="compositionally biased region" description="Basic residues" evidence="1">
    <location>
        <begin position="162"/>
        <end position="171"/>
    </location>
</feature>
<feature type="compositionally biased region" description="Acidic residues" evidence="1">
    <location>
        <begin position="45"/>
        <end position="59"/>
    </location>
</feature>
<name>A0A8H7ALL5_9EURO</name>
<sequence length="179" mass="19875">MTFNAKNLHYEKQEPAFLRRLRSENTSDRHNVSIARPRKPRLEIGDEDGPTIVDEQGEEVTEKEYQDLLQGKTENASRPEDTAALAKPDSNSDTKMPASDSAANRAQEQKKRPASSGGGPKKRKQGKAVATEPEPEPEPGPEDSRLVNGLPDTKKDDEPKAKMKSRKKKIKLSFDEPGT</sequence>
<dbReference type="AlphaFoldDB" id="A0A8H7ALL5"/>
<proteinExistence type="predicted"/>
<evidence type="ECO:0000313" key="3">
    <source>
        <dbReference type="EMBL" id="KAF7510302.1"/>
    </source>
</evidence>
<gene>
    <name evidence="3" type="ORF">GJ744_006798</name>
</gene>
<keyword evidence="4" id="KW-1185">Reference proteome</keyword>
<dbReference type="InterPro" id="IPR027911">
    <property type="entry name" value="DUF4604"/>
</dbReference>
<dbReference type="Pfam" id="PF15377">
    <property type="entry name" value="DUF4604"/>
    <property type="match status" value="1"/>
</dbReference>
<reference evidence="3" key="1">
    <citation type="submission" date="2020-02" db="EMBL/GenBank/DDBJ databases">
        <authorList>
            <person name="Palmer J.M."/>
        </authorList>
    </citation>
    <scope>NUCLEOTIDE SEQUENCE</scope>
    <source>
        <strain evidence="3">EPUS1.4</strain>
        <tissue evidence="3">Thallus</tissue>
    </source>
</reference>
<dbReference type="Proteomes" id="UP000606974">
    <property type="component" value="Unassembled WGS sequence"/>
</dbReference>
<feature type="compositionally biased region" description="Basic and acidic residues" evidence="1">
    <location>
        <begin position="152"/>
        <end position="161"/>
    </location>
</feature>